<feature type="region of interest" description="Disordered" evidence="1">
    <location>
        <begin position="54"/>
        <end position="87"/>
    </location>
</feature>
<gene>
    <name evidence="2" type="ORF">SAMN05216360_110156</name>
</gene>
<dbReference type="Proteomes" id="UP000198704">
    <property type="component" value="Unassembled WGS sequence"/>
</dbReference>
<accession>A0A1H0DGQ2</accession>
<name>A0A1H0DGQ2_9HYPH</name>
<evidence type="ECO:0000313" key="3">
    <source>
        <dbReference type="Proteomes" id="UP000198704"/>
    </source>
</evidence>
<protein>
    <submittedName>
        <fullName evidence="2">Uncharacterized protein</fullName>
    </submittedName>
</protein>
<organism evidence="2 3">
    <name type="scientific">Methylobacterium phyllostachyos</name>
    <dbReference type="NCBI Taxonomy" id="582672"/>
    <lineage>
        <taxon>Bacteria</taxon>
        <taxon>Pseudomonadati</taxon>
        <taxon>Pseudomonadota</taxon>
        <taxon>Alphaproteobacteria</taxon>
        <taxon>Hyphomicrobiales</taxon>
        <taxon>Methylobacteriaceae</taxon>
        <taxon>Methylobacterium</taxon>
    </lineage>
</organism>
<feature type="region of interest" description="Disordered" evidence="1">
    <location>
        <begin position="25"/>
        <end position="44"/>
    </location>
</feature>
<dbReference type="STRING" id="582672.SAMN05216360_110156"/>
<sequence length="163" mass="17103">MQPEGGAHRLRQLGHRVLDLAKGFPRRDRRLGRPDPGIGGVGGGVEVREQAPLQTLPPDPVEGEVAHHPPDIGGLDARFGPGRVGDEPEHHVLHDVLGLGRTIEDAARRGEISGAMALERRQDALRGTGGSLGAGDPHGPLAGPVGRTRCGRQSDGRRVAIPG</sequence>
<evidence type="ECO:0000256" key="1">
    <source>
        <dbReference type="SAM" id="MobiDB-lite"/>
    </source>
</evidence>
<proteinExistence type="predicted"/>
<keyword evidence="3" id="KW-1185">Reference proteome</keyword>
<dbReference type="AlphaFoldDB" id="A0A1H0DGQ2"/>
<dbReference type="EMBL" id="FNHS01000010">
    <property type="protein sequence ID" value="SDN69209.1"/>
    <property type="molecule type" value="Genomic_DNA"/>
</dbReference>
<reference evidence="3" key="1">
    <citation type="submission" date="2016-10" db="EMBL/GenBank/DDBJ databases">
        <authorList>
            <person name="Varghese N."/>
            <person name="Submissions S."/>
        </authorList>
    </citation>
    <scope>NUCLEOTIDE SEQUENCE [LARGE SCALE GENOMIC DNA]</scope>
    <source>
        <strain evidence="3">BL47</strain>
    </source>
</reference>
<evidence type="ECO:0000313" key="2">
    <source>
        <dbReference type="EMBL" id="SDN69209.1"/>
    </source>
</evidence>
<feature type="compositionally biased region" description="Basic and acidic residues" evidence="1">
    <location>
        <begin position="152"/>
        <end position="163"/>
    </location>
</feature>
<feature type="region of interest" description="Disordered" evidence="1">
    <location>
        <begin position="126"/>
        <end position="163"/>
    </location>
</feature>